<organism evidence="1">
    <name type="scientific">viral metagenome</name>
    <dbReference type="NCBI Taxonomy" id="1070528"/>
    <lineage>
        <taxon>unclassified sequences</taxon>
        <taxon>metagenomes</taxon>
        <taxon>organismal metagenomes</taxon>
    </lineage>
</organism>
<sequence length="83" mass="9439">MNNIYVVIENGEPYTIAYTSFESAVAAAKEKHKHTMEEQLREADGGLMCSDLDTPENKLTGKTYLYVEKGIHIYIHKLPIMSF</sequence>
<reference evidence="1" key="1">
    <citation type="journal article" date="2020" name="Nature">
        <title>Giant virus diversity and host interactions through global metagenomics.</title>
        <authorList>
            <person name="Schulz F."/>
            <person name="Roux S."/>
            <person name="Paez-Espino D."/>
            <person name="Jungbluth S."/>
            <person name="Walsh D.A."/>
            <person name="Denef V.J."/>
            <person name="McMahon K.D."/>
            <person name="Konstantinidis K.T."/>
            <person name="Eloe-Fadrosh E.A."/>
            <person name="Kyrpides N.C."/>
            <person name="Woyke T."/>
        </authorList>
    </citation>
    <scope>NUCLEOTIDE SEQUENCE</scope>
    <source>
        <strain evidence="1">GVMAG-M-3300021963-12</strain>
    </source>
</reference>
<evidence type="ECO:0000313" key="1">
    <source>
        <dbReference type="EMBL" id="QHT07442.1"/>
    </source>
</evidence>
<accession>A0A6C0CTG4</accession>
<evidence type="ECO:0008006" key="2">
    <source>
        <dbReference type="Google" id="ProtNLM"/>
    </source>
</evidence>
<name>A0A6C0CTG4_9ZZZZ</name>
<protein>
    <recommendedName>
        <fullName evidence="2">Phage protein</fullName>
    </recommendedName>
</protein>
<proteinExistence type="predicted"/>
<dbReference type="EMBL" id="MN739481">
    <property type="protein sequence ID" value="QHT07442.1"/>
    <property type="molecule type" value="Genomic_DNA"/>
</dbReference>
<dbReference type="AlphaFoldDB" id="A0A6C0CTG4"/>